<keyword evidence="4 8" id="KW-0863">Zinc-finger</keyword>
<evidence type="ECO:0000256" key="6">
    <source>
        <dbReference type="ARBA" id="ARBA00022845"/>
    </source>
</evidence>
<dbReference type="RefSeq" id="XP_018025563.1">
    <property type="nucleotide sequence ID" value="XM_018170074.2"/>
</dbReference>
<sequence>MSERQRDRSSVRKPASREQVFLKPMRPPPYRSMNGGYRSDHSVRSGPALDGGRRRRHDSYSDQYSAVSSDCESSCICSDYGDTDYSVHDGDAYEIPVHWGSRPNFPKQVLPNPISCRLRYEQEHYHYNRKQRFTTRNVACQASLPPYAPDEYRLWSYSPKEPGYVDGRRRVDKIIYPQVGRRSVLEQDDLFGRLKVGESNEKNLDSTHCGNLRNRNFRHLITLSGHDYDTGSLKSTAPNLNVPNGNSGAMKANIESSSDSKKRWTKFDLVKCRYCMTADLPSGHGLYNMDGDVVCPVLSKYQCPFCNATGTKAHTLKYCPQNPILRGDINNIKKLPKGAAPDYHRLEAFRLRHPKTHCKFCEEKGFQCDHPFRDPDGGIACPVLSRQACPICGATGRLAHTYPYCPVYKDRMRGTLDPLLADLMKEKFTHTLGGDIEPLGNSELPQNKRPIQACPAEEKCEKVPNSSDDLFSSENGKVSSSENPEKQSDVDKCVFNNKNKGDQIFPLEKEQECFRIDENKVPRCEPSEPAGRISPDLNKILFELCDNLFEEIAPNSTLCELLARFGSKSSDTYNLKEEIQNAECGHFPGSLDQMHELYSIVLTNPDAVNGLAEKLRLCDADDNNNCVQKQCIA</sequence>
<protein>
    <submittedName>
        <fullName evidence="12">Uncharacterized protein LOC108681089</fullName>
    </submittedName>
</protein>
<dbReference type="Gene3D" id="4.10.60.30">
    <property type="entry name" value="Nanos, RNA-binding domain"/>
    <property type="match status" value="2"/>
</dbReference>
<dbReference type="InterPro" id="IPR024161">
    <property type="entry name" value="Znf_nanos-typ"/>
</dbReference>
<keyword evidence="11" id="KW-1185">Reference proteome</keyword>
<dbReference type="PROSITE" id="PS51522">
    <property type="entry name" value="ZF_NANOS"/>
    <property type="match status" value="2"/>
</dbReference>
<keyword evidence="5" id="KW-0862">Zinc</keyword>
<evidence type="ECO:0000256" key="7">
    <source>
        <dbReference type="ARBA" id="ARBA00022884"/>
    </source>
</evidence>
<keyword evidence="6 8" id="KW-0810">Translation regulation</keyword>
<dbReference type="InterPro" id="IPR008705">
    <property type="entry name" value="Nanos/Xcar2"/>
</dbReference>
<feature type="domain" description="Nanos-type" evidence="10">
    <location>
        <begin position="271"/>
        <end position="321"/>
    </location>
</feature>
<reference evidence="12" key="1">
    <citation type="submission" date="2025-08" db="UniProtKB">
        <authorList>
            <consortium name="RefSeq"/>
        </authorList>
    </citation>
    <scope>IDENTIFICATION</scope>
    <source>
        <tissue evidence="12">Whole organism</tissue>
    </source>
</reference>
<keyword evidence="2" id="KW-0963">Cytoplasm</keyword>
<evidence type="ECO:0000313" key="11">
    <source>
        <dbReference type="Proteomes" id="UP000694843"/>
    </source>
</evidence>
<feature type="domain" description="Nanos-type" evidence="10">
    <location>
        <begin position="357"/>
        <end position="407"/>
    </location>
</feature>
<name>A0A8B7PHC6_HYAAZ</name>
<keyword evidence="3" id="KW-0479">Metal-binding</keyword>
<evidence type="ECO:0000256" key="2">
    <source>
        <dbReference type="ARBA" id="ARBA00022490"/>
    </source>
</evidence>
<feature type="compositionally biased region" description="Basic and acidic residues" evidence="9">
    <location>
        <begin position="1"/>
        <end position="10"/>
    </location>
</feature>
<evidence type="ECO:0000256" key="1">
    <source>
        <dbReference type="ARBA" id="ARBA00004496"/>
    </source>
</evidence>
<evidence type="ECO:0000256" key="5">
    <source>
        <dbReference type="ARBA" id="ARBA00022833"/>
    </source>
</evidence>
<evidence type="ECO:0000256" key="8">
    <source>
        <dbReference type="PROSITE-ProRule" id="PRU00855"/>
    </source>
</evidence>
<comment type="subcellular location">
    <subcellularLocation>
        <location evidence="1">Cytoplasm</location>
    </subcellularLocation>
</comment>
<evidence type="ECO:0000256" key="9">
    <source>
        <dbReference type="SAM" id="MobiDB-lite"/>
    </source>
</evidence>
<keyword evidence="7 8" id="KW-0694">RNA-binding</keyword>
<evidence type="ECO:0000313" key="12">
    <source>
        <dbReference type="RefSeq" id="XP_018025563.1"/>
    </source>
</evidence>
<evidence type="ECO:0000256" key="4">
    <source>
        <dbReference type="ARBA" id="ARBA00022771"/>
    </source>
</evidence>
<feature type="region of interest" description="Disordered" evidence="9">
    <location>
        <begin position="1"/>
        <end position="62"/>
    </location>
</feature>
<dbReference type="KEGG" id="hazt:108681089"/>
<gene>
    <name evidence="12" type="primary">LOC108681089</name>
</gene>
<dbReference type="InterPro" id="IPR038129">
    <property type="entry name" value="Nanos_sf"/>
</dbReference>
<dbReference type="PANTHER" id="PTHR12887">
    <property type="entry name" value="NANOS PROTEIN"/>
    <property type="match status" value="1"/>
</dbReference>
<dbReference type="GO" id="GO:0006417">
    <property type="term" value="P:regulation of translation"/>
    <property type="evidence" value="ECO:0007669"/>
    <property type="project" value="UniProtKB-UniRule"/>
</dbReference>
<organism evidence="11 12">
    <name type="scientific">Hyalella azteca</name>
    <name type="common">Amphipod</name>
    <dbReference type="NCBI Taxonomy" id="294128"/>
    <lineage>
        <taxon>Eukaryota</taxon>
        <taxon>Metazoa</taxon>
        <taxon>Ecdysozoa</taxon>
        <taxon>Arthropoda</taxon>
        <taxon>Crustacea</taxon>
        <taxon>Multicrustacea</taxon>
        <taxon>Malacostraca</taxon>
        <taxon>Eumalacostraca</taxon>
        <taxon>Peracarida</taxon>
        <taxon>Amphipoda</taxon>
        <taxon>Senticaudata</taxon>
        <taxon>Talitrida</taxon>
        <taxon>Talitroidea</taxon>
        <taxon>Hyalellidae</taxon>
        <taxon>Hyalella</taxon>
    </lineage>
</organism>
<dbReference type="GeneID" id="108681089"/>
<feature type="compositionally biased region" description="Polar residues" evidence="9">
    <location>
        <begin position="464"/>
        <end position="482"/>
    </location>
</feature>
<feature type="region of interest" description="Disordered" evidence="9">
    <location>
        <begin position="457"/>
        <end position="488"/>
    </location>
</feature>
<dbReference type="GO" id="GO:0003723">
    <property type="term" value="F:RNA binding"/>
    <property type="evidence" value="ECO:0007669"/>
    <property type="project" value="UniProtKB-UniRule"/>
</dbReference>
<dbReference type="AlphaFoldDB" id="A0A8B7PHC6"/>
<dbReference type="Proteomes" id="UP000694843">
    <property type="component" value="Unplaced"/>
</dbReference>
<accession>A0A8B7PHC6</accession>
<evidence type="ECO:0000259" key="10">
    <source>
        <dbReference type="PROSITE" id="PS51522"/>
    </source>
</evidence>
<dbReference type="GO" id="GO:0008270">
    <property type="term" value="F:zinc ion binding"/>
    <property type="evidence" value="ECO:0007669"/>
    <property type="project" value="UniProtKB-KW"/>
</dbReference>
<comment type="similarity">
    <text evidence="8">Belongs to the nanos family.</text>
</comment>
<proteinExistence type="inferred from homology"/>
<dbReference type="Pfam" id="PF05741">
    <property type="entry name" value="zf-nanos"/>
    <property type="match status" value="2"/>
</dbReference>
<dbReference type="GO" id="GO:0005737">
    <property type="term" value="C:cytoplasm"/>
    <property type="evidence" value="ECO:0007669"/>
    <property type="project" value="UniProtKB-SubCell"/>
</dbReference>
<evidence type="ECO:0000256" key="3">
    <source>
        <dbReference type="ARBA" id="ARBA00022723"/>
    </source>
</evidence>
<dbReference type="OrthoDB" id="6381388at2759"/>